<dbReference type="InterPro" id="IPR050271">
    <property type="entry name" value="UDP-glycosyltransferase"/>
</dbReference>
<name>E3MQT1_CAERE</name>
<keyword evidence="7 12" id="KW-0732">Signal</keyword>
<evidence type="ECO:0000256" key="12">
    <source>
        <dbReference type="SAM" id="SignalP"/>
    </source>
</evidence>
<dbReference type="PANTHER" id="PTHR48043">
    <property type="entry name" value="EG:EG0003.4 PROTEIN-RELATED"/>
    <property type="match status" value="1"/>
</dbReference>
<dbReference type="HOGENOM" id="CLU_012949_1_4_1"/>
<proteinExistence type="inferred from homology"/>
<reference evidence="13" key="1">
    <citation type="submission" date="2007-07" db="EMBL/GenBank/DDBJ databases">
        <title>PCAP assembly of the Caenorhabditis remanei genome.</title>
        <authorList>
            <consortium name="The Caenorhabditis remanei Sequencing Consortium"/>
            <person name="Wilson R.K."/>
        </authorList>
    </citation>
    <scope>NUCLEOTIDE SEQUENCE [LARGE SCALE GENOMIC DNA]</scope>
    <source>
        <strain evidence="13">PB4641</strain>
    </source>
</reference>
<keyword evidence="14" id="KW-1185">Reference proteome</keyword>
<evidence type="ECO:0000313" key="14">
    <source>
        <dbReference type="Proteomes" id="UP000008281"/>
    </source>
</evidence>
<protein>
    <recommendedName>
        <fullName evidence="3">glucuronosyltransferase</fullName>
        <ecNumber evidence="3">2.4.1.17</ecNumber>
    </recommendedName>
</protein>
<dbReference type="InterPro" id="IPR002213">
    <property type="entry name" value="UDP_glucos_trans"/>
</dbReference>
<dbReference type="Gene3D" id="3.40.50.2000">
    <property type="entry name" value="Glycogen Phosphorylase B"/>
    <property type="match status" value="1"/>
</dbReference>
<evidence type="ECO:0000256" key="3">
    <source>
        <dbReference type="ARBA" id="ARBA00012544"/>
    </source>
</evidence>
<feature type="signal peptide" evidence="12">
    <location>
        <begin position="1"/>
        <end position="18"/>
    </location>
</feature>
<organism evidence="14">
    <name type="scientific">Caenorhabditis remanei</name>
    <name type="common">Caenorhabditis vulgaris</name>
    <dbReference type="NCBI Taxonomy" id="31234"/>
    <lineage>
        <taxon>Eukaryota</taxon>
        <taxon>Metazoa</taxon>
        <taxon>Ecdysozoa</taxon>
        <taxon>Nematoda</taxon>
        <taxon>Chromadorea</taxon>
        <taxon>Rhabditida</taxon>
        <taxon>Rhabditina</taxon>
        <taxon>Rhabditomorpha</taxon>
        <taxon>Rhabditoidea</taxon>
        <taxon>Rhabditidae</taxon>
        <taxon>Peloderinae</taxon>
        <taxon>Caenorhabditis</taxon>
    </lineage>
</organism>
<dbReference type="OMA" id="GLIRMCK"/>
<accession>E3MQT1</accession>
<evidence type="ECO:0000256" key="6">
    <source>
        <dbReference type="ARBA" id="ARBA00022692"/>
    </source>
</evidence>
<dbReference type="SUPFAM" id="SSF53756">
    <property type="entry name" value="UDP-Glycosyltransferase/glycogen phosphorylase"/>
    <property type="match status" value="1"/>
</dbReference>
<keyword evidence="4" id="KW-0328">Glycosyltransferase</keyword>
<keyword evidence="9 11" id="KW-0472">Membrane</keyword>
<evidence type="ECO:0000256" key="9">
    <source>
        <dbReference type="ARBA" id="ARBA00023136"/>
    </source>
</evidence>
<dbReference type="GO" id="GO:0016020">
    <property type="term" value="C:membrane"/>
    <property type="evidence" value="ECO:0007669"/>
    <property type="project" value="UniProtKB-SubCell"/>
</dbReference>
<comment type="similarity">
    <text evidence="2">Belongs to the UDP-glycosyltransferase family.</text>
</comment>
<gene>
    <name evidence="13" type="primary">Cre-ugt-33</name>
    <name evidence="13" type="ORF">CRE_12838</name>
</gene>
<keyword evidence="5" id="KW-0808">Transferase</keyword>
<dbReference type="FunFam" id="3.40.50.2000:FF:000038">
    <property type="entry name" value="UDP-GlucuronosylTransferase"/>
    <property type="match status" value="1"/>
</dbReference>
<feature type="chain" id="PRO_5003175404" description="glucuronosyltransferase" evidence="12">
    <location>
        <begin position="19"/>
        <end position="537"/>
    </location>
</feature>
<dbReference type="STRING" id="31234.E3MQT1"/>
<evidence type="ECO:0000256" key="1">
    <source>
        <dbReference type="ARBA" id="ARBA00004167"/>
    </source>
</evidence>
<feature type="transmembrane region" description="Helical" evidence="11">
    <location>
        <begin position="498"/>
        <end position="526"/>
    </location>
</feature>
<dbReference type="AlphaFoldDB" id="E3MQT1"/>
<evidence type="ECO:0000256" key="11">
    <source>
        <dbReference type="SAM" id="Phobius"/>
    </source>
</evidence>
<dbReference type="Proteomes" id="UP000008281">
    <property type="component" value="Unassembled WGS sequence"/>
</dbReference>
<sequence length="537" mass="61143">MKNTISFVFLLCVGLVSPFNYLVFCPLYAHSHHKFLAKIADTLSDAGHNVTFLAPIIIRKYENVKYLDSTKDIVYIQPSKKLESLGVTSDYSKFWNQDATAIQFVPAIRAFTKMFEQLYEDLKEDLTVLDELKNRKFDALVFEFLCPTALRELTFKNSNLKLLVSAIAEYLDIKAVLPSLSMTHHPLMSRLIGEPSSPSVLPSMISSFGDDMTFPERLQNTIGDIFFTLFVHFPPMTSFKNPEKLIDVEDMTARSPFMFMNGNPYLDYPRPLLTKSVLIGGISVNVTQLKQEKLSENYNQILSKNKKNVLISFGSMIFSKDMPQEYKDTIVRVIESRQDVTFIWKYEEEDVSFAKNLPNLYFSKWVPQTALLADSRISAFVTHAGLGSVTELSYMGKPAVLIPIFADQLRNSKTLARHNGSITLSKYDLSDFDKLRNAIDTILNEESFKINAERLSQQLQDQPVSPQDLLVRHAEFAAKYGELPNLDPCSRQMSFISFYMIDIILFFGVIIGSVVLGVVLITRWAFSFCVRPKQKVQ</sequence>
<evidence type="ECO:0000256" key="8">
    <source>
        <dbReference type="ARBA" id="ARBA00022989"/>
    </source>
</evidence>
<comment type="catalytic activity">
    <reaction evidence="10">
        <text>glucuronate acceptor + UDP-alpha-D-glucuronate = acceptor beta-D-glucuronoside + UDP + H(+)</text>
        <dbReference type="Rhea" id="RHEA:21032"/>
        <dbReference type="ChEBI" id="CHEBI:15378"/>
        <dbReference type="ChEBI" id="CHEBI:58052"/>
        <dbReference type="ChEBI" id="CHEBI:58223"/>
        <dbReference type="ChEBI" id="CHEBI:132367"/>
        <dbReference type="ChEBI" id="CHEBI:132368"/>
        <dbReference type="EC" id="2.4.1.17"/>
    </reaction>
</comment>
<dbReference type="PANTHER" id="PTHR48043:SF82">
    <property type="entry name" value="GLUCURONOSYLTRANSFERASE"/>
    <property type="match status" value="1"/>
</dbReference>
<evidence type="ECO:0000313" key="13">
    <source>
        <dbReference type="EMBL" id="EFP07077.1"/>
    </source>
</evidence>
<dbReference type="OrthoDB" id="5835829at2759"/>
<evidence type="ECO:0000256" key="5">
    <source>
        <dbReference type="ARBA" id="ARBA00022679"/>
    </source>
</evidence>
<dbReference type="eggNOG" id="KOG1192">
    <property type="taxonomic scope" value="Eukaryota"/>
</dbReference>
<dbReference type="CDD" id="cd03784">
    <property type="entry name" value="GT1_Gtf-like"/>
    <property type="match status" value="1"/>
</dbReference>
<evidence type="ECO:0000256" key="10">
    <source>
        <dbReference type="ARBA" id="ARBA00047475"/>
    </source>
</evidence>
<keyword evidence="6 11" id="KW-0812">Transmembrane</keyword>
<evidence type="ECO:0000256" key="7">
    <source>
        <dbReference type="ARBA" id="ARBA00022729"/>
    </source>
</evidence>
<dbReference type="InParanoid" id="E3MQT1"/>
<keyword evidence="8 11" id="KW-1133">Transmembrane helix</keyword>
<dbReference type="Pfam" id="PF00201">
    <property type="entry name" value="UDPGT"/>
    <property type="match status" value="1"/>
</dbReference>
<evidence type="ECO:0000256" key="4">
    <source>
        <dbReference type="ARBA" id="ARBA00022676"/>
    </source>
</evidence>
<dbReference type="EMBL" id="DS268467">
    <property type="protein sequence ID" value="EFP07077.1"/>
    <property type="molecule type" value="Genomic_DNA"/>
</dbReference>
<comment type="subcellular location">
    <subcellularLocation>
        <location evidence="1">Membrane</location>
        <topology evidence="1">Single-pass membrane protein</topology>
    </subcellularLocation>
</comment>
<dbReference type="EC" id="2.4.1.17" evidence="3"/>
<evidence type="ECO:0000256" key="2">
    <source>
        <dbReference type="ARBA" id="ARBA00009995"/>
    </source>
</evidence>
<dbReference type="GO" id="GO:0015020">
    <property type="term" value="F:glucuronosyltransferase activity"/>
    <property type="evidence" value="ECO:0007669"/>
    <property type="project" value="UniProtKB-EC"/>
</dbReference>